<feature type="domain" description="Uracil-DNA glycosylase-like" evidence="1">
    <location>
        <begin position="11"/>
        <end position="163"/>
    </location>
</feature>
<sequence length="183" mass="20011">MSRSPLLEGLPPIGSPGARLLILGNMPSVLSLASGQYYGNPRNAFWRIIGEVLGCEPDAPYQHRIEVLTRHGIAVWDVLKHCRRLGSLDSSVEPDSMVPNDFGTYFAAHPGIERVFFNGAAAERNFTRLVHLDVPATFGRLPSTSPAQTMRYADKLAAWSSALAPFENAAPDAPSESTHRQTR</sequence>
<evidence type="ECO:0000313" key="2">
    <source>
        <dbReference type="EMBL" id="ORB47997.1"/>
    </source>
</evidence>
<keyword evidence="3" id="KW-1185">Reference proteome</keyword>
<accession>A0A1X0IK16</accession>
<protein>
    <submittedName>
        <fullName evidence="2">DNA-deoxyinosine glycosylase</fullName>
    </submittedName>
</protein>
<dbReference type="NCBIfam" id="TIGR04274">
    <property type="entry name" value="hypoxanDNAglyco"/>
    <property type="match status" value="1"/>
</dbReference>
<dbReference type="Gene3D" id="3.40.470.10">
    <property type="entry name" value="Uracil-DNA glycosylase-like domain"/>
    <property type="match status" value="1"/>
</dbReference>
<dbReference type="EMBL" id="MVIH01000022">
    <property type="protein sequence ID" value="ORB47997.1"/>
    <property type="molecule type" value="Genomic_DNA"/>
</dbReference>
<evidence type="ECO:0000259" key="1">
    <source>
        <dbReference type="SMART" id="SM00986"/>
    </source>
</evidence>
<dbReference type="RefSeq" id="WP_083122696.1">
    <property type="nucleotide sequence ID" value="NZ_JACKUO010000034.1"/>
</dbReference>
<dbReference type="SUPFAM" id="SSF52141">
    <property type="entry name" value="Uracil-DNA glycosylase-like"/>
    <property type="match status" value="1"/>
</dbReference>
<proteinExistence type="predicted"/>
<gene>
    <name evidence="2" type="ORF">BST42_26575</name>
</gene>
<dbReference type="Pfam" id="PF03167">
    <property type="entry name" value="UDG"/>
    <property type="match status" value="1"/>
</dbReference>
<dbReference type="InterPro" id="IPR005122">
    <property type="entry name" value="Uracil-DNA_glycosylase-like"/>
</dbReference>
<dbReference type="Proteomes" id="UP000192534">
    <property type="component" value="Unassembled WGS sequence"/>
</dbReference>
<dbReference type="SMART" id="SM00986">
    <property type="entry name" value="UDG"/>
    <property type="match status" value="1"/>
</dbReference>
<name>A0A1X0IK16_MYCRH</name>
<evidence type="ECO:0000313" key="3">
    <source>
        <dbReference type="Proteomes" id="UP000192534"/>
    </source>
</evidence>
<comment type="caution">
    <text evidence="2">The sequence shown here is derived from an EMBL/GenBank/DDBJ whole genome shotgun (WGS) entry which is preliminary data.</text>
</comment>
<reference evidence="2 3" key="1">
    <citation type="submission" date="2016-12" db="EMBL/GenBank/DDBJ databases">
        <title>The new phylogeny of genus Mycobacterium.</title>
        <authorList>
            <person name="Tortoli E."/>
            <person name="Trovato A."/>
            <person name="Cirillo D.M."/>
        </authorList>
    </citation>
    <scope>NUCLEOTIDE SEQUENCE [LARGE SCALE GENOMIC DNA]</scope>
    <source>
        <strain evidence="2 3">DSM 44223</strain>
    </source>
</reference>
<dbReference type="AlphaFoldDB" id="A0A1X0IK16"/>
<organism evidence="2 3">
    <name type="scientific">Mycolicibacterium rhodesiae</name>
    <name type="common">Mycobacterium rhodesiae</name>
    <dbReference type="NCBI Taxonomy" id="36814"/>
    <lineage>
        <taxon>Bacteria</taxon>
        <taxon>Bacillati</taxon>
        <taxon>Actinomycetota</taxon>
        <taxon>Actinomycetes</taxon>
        <taxon>Mycobacteriales</taxon>
        <taxon>Mycobacteriaceae</taxon>
        <taxon>Mycolicibacterium</taxon>
    </lineage>
</organism>
<dbReference type="OrthoDB" id="9799921at2"/>
<dbReference type="InterPro" id="IPR026353">
    <property type="entry name" value="Hypoxan-DNA_Glyclase"/>
</dbReference>
<dbReference type="CDD" id="cd10032">
    <property type="entry name" value="UDG-F6_HDG"/>
    <property type="match status" value="1"/>
</dbReference>
<dbReference type="SMART" id="SM00987">
    <property type="entry name" value="UreE_C"/>
    <property type="match status" value="1"/>
</dbReference>
<dbReference type="InterPro" id="IPR036895">
    <property type="entry name" value="Uracil-DNA_glycosylase-like_sf"/>
</dbReference>